<dbReference type="Proteomes" id="UP000635245">
    <property type="component" value="Unassembled WGS sequence"/>
</dbReference>
<proteinExistence type="predicted"/>
<dbReference type="EMBL" id="JAENJH010000008">
    <property type="protein sequence ID" value="MBK1787851.1"/>
    <property type="molecule type" value="Genomic_DNA"/>
</dbReference>
<keyword evidence="2" id="KW-1185">Reference proteome</keyword>
<gene>
    <name evidence="1" type="ORF">JHE00_26275</name>
</gene>
<accession>A0A934QWK5</accession>
<reference evidence="1" key="1">
    <citation type="submission" date="2020-12" db="EMBL/GenBank/DDBJ databases">
        <title>Prauserella sp. ASG 168, a novel actinomycete isolated from cave rock.</title>
        <authorList>
            <person name="Suriyachadkun C."/>
        </authorList>
    </citation>
    <scope>NUCLEOTIDE SEQUENCE</scope>
    <source>
        <strain evidence="1">ASG 168</strain>
    </source>
</reference>
<dbReference type="Gene3D" id="3.40.630.30">
    <property type="match status" value="1"/>
</dbReference>
<evidence type="ECO:0000313" key="1">
    <source>
        <dbReference type="EMBL" id="MBK1787851.1"/>
    </source>
</evidence>
<dbReference type="AlphaFoldDB" id="A0A934QWK5"/>
<protein>
    <submittedName>
        <fullName evidence="1">GNAT family N-acetyltransferase</fullName>
    </submittedName>
</protein>
<evidence type="ECO:0000313" key="2">
    <source>
        <dbReference type="Proteomes" id="UP000635245"/>
    </source>
</evidence>
<name>A0A934QWK5_9PSEU</name>
<comment type="caution">
    <text evidence="1">The sequence shown here is derived from an EMBL/GenBank/DDBJ whole genome shotgun (WGS) entry which is preliminary data.</text>
</comment>
<dbReference type="SUPFAM" id="SSF55729">
    <property type="entry name" value="Acyl-CoA N-acyltransferases (Nat)"/>
    <property type="match status" value="1"/>
</dbReference>
<sequence>MRTSVPMEETLRRFDALFLILRRGTNEVLGFSTLQARSPAGHIRSGIYLDPAKARFGVGSEATHLTINYAFATFDLEKMILQTTEASFGGFGTALDPEEQEGILREHLYFRGRHWDLHSYKVTRDDWDACVDRFLDGVLPDTVEWREPPPH</sequence>
<dbReference type="InterPro" id="IPR016181">
    <property type="entry name" value="Acyl_CoA_acyltransferase"/>
</dbReference>
<organism evidence="1 2">
    <name type="scientific">Prauserella cavernicola</name>
    <dbReference type="NCBI Taxonomy" id="2800127"/>
    <lineage>
        <taxon>Bacteria</taxon>
        <taxon>Bacillati</taxon>
        <taxon>Actinomycetota</taxon>
        <taxon>Actinomycetes</taxon>
        <taxon>Pseudonocardiales</taxon>
        <taxon>Pseudonocardiaceae</taxon>
        <taxon>Prauserella</taxon>
    </lineage>
</organism>